<dbReference type="NCBIfam" id="NF003657">
    <property type="entry name" value="PRK05289.1"/>
    <property type="match status" value="1"/>
</dbReference>
<dbReference type="HAMAP" id="MF_00387">
    <property type="entry name" value="LpxA"/>
    <property type="match status" value="1"/>
</dbReference>
<name>L0R751_9BACT</name>
<evidence type="ECO:0000256" key="4">
    <source>
        <dbReference type="ARBA" id="ARBA00023098"/>
    </source>
</evidence>
<dbReference type="eggNOG" id="COG1043">
    <property type="taxonomic scope" value="Bacteria"/>
</dbReference>
<keyword evidence="9" id="KW-1185">Reference proteome</keyword>
<dbReference type="GO" id="GO:0009245">
    <property type="term" value="P:lipid A biosynthetic process"/>
    <property type="evidence" value="ECO:0007669"/>
    <property type="project" value="UniProtKB-UniRule"/>
</dbReference>
<keyword evidence="6" id="KW-0677">Repeat</keyword>
<comment type="similarity">
    <text evidence="6">Belongs to the transferase hexapeptide repeat family. LpxA subfamily.</text>
</comment>
<dbReference type="Proteomes" id="UP000010808">
    <property type="component" value="Chromosome"/>
</dbReference>
<evidence type="ECO:0000256" key="2">
    <source>
        <dbReference type="ARBA" id="ARBA00022556"/>
    </source>
</evidence>
<dbReference type="EMBL" id="FO203522">
    <property type="protein sequence ID" value="CCO22042.1"/>
    <property type="molecule type" value="Genomic_DNA"/>
</dbReference>
<evidence type="ECO:0000256" key="3">
    <source>
        <dbReference type="ARBA" id="ARBA00022679"/>
    </source>
</evidence>
<reference evidence="8 9" key="1">
    <citation type="submission" date="2012-10" db="EMBL/GenBank/DDBJ databases">
        <authorList>
            <person name="Genoscope - CEA"/>
        </authorList>
    </citation>
    <scope>NUCLEOTIDE SEQUENCE [LARGE SCALE GENOMIC DNA]</scope>
    <source>
        <strain evidence="9">AM13 / DSM 14728</strain>
    </source>
</reference>
<dbReference type="SUPFAM" id="SSF51161">
    <property type="entry name" value="Trimeric LpxA-like enzymes"/>
    <property type="match status" value="1"/>
</dbReference>
<keyword evidence="3 6" id="KW-0808">Transferase</keyword>
<dbReference type="Pfam" id="PF13720">
    <property type="entry name" value="Acetyltransf_11"/>
    <property type="match status" value="1"/>
</dbReference>
<keyword evidence="5 6" id="KW-0012">Acyltransferase</keyword>
<comment type="subcellular location">
    <subcellularLocation>
        <location evidence="6">Cytoplasm</location>
    </subcellularLocation>
</comment>
<dbReference type="GO" id="GO:0005737">
    <property type="term" value="C:cytoplasm"/>
    <property type="evidence" value="ECO:0007669"/>
    <property type="project" value="UniProtKB-SubCell"/>
</dbReference>
<dbReference type="NCBIfam" id="TIGR01852">
    <property type="entry name" value="lipid_A_lpxA"/>
    <property type="match status" value="1"/>
</dbReference>
<dbReference type="EC" id="2.3.1.129" evidence="6"/>
<dbReference type="GO" id="GO:0016020">
    <property type="term" value="C:membrane"/>
    <property type="evidence" value="ECO:0007669"/>
    <property type="project" value="GOC"/>
</dbReference>
<dbReference type="Pfam" id="PF00132">
    <property type="entry name" value="Hexapep"/>
    <property type="match status" value="1"/>
</dbReference>
<dbReference type="InterPro" id="IPR037157">
    <property type="entry name" value="Acetyltransf_C_sf"/>
</dbReference>
<comment type="function">
    <text evidence="6">Involved in the biosynthesis of lipid A, a phosphorylated glycolipid that anchors the lipopolysaccharide to the outer membrane of the cell.</text>
</comment>
<dbReference type="GO" id="GO:0008780">
    <property type="term" value="F:acyl-[acyl-carrier-protein]-UDP-N-acetylglucosamine O-acyltransferase activity"/>
    <property type="evidence" value="ECO:0007669"/>
    <property type="project" value="UniProtKB-UniRule"/>
</dbReference>
<dbReference type="PANTHER" id="PTHR43480:SF1">
    <property type="entry name" value="ACYL-[ACYL-CARRIER-PROTEIN]--UDP-N-ACETYLGLUCOSAMINE O-ACYLTRANSFERASE, MITOCHONDRIAL-RELATED"/>
    <property type="match status" value="1"/>
</dbReference>
<evidence type="ECO:0000313" key="9">
    <source>
        <dbReference type="Proteomes" id="UP000010808"/>
    </source>
</evidence>
<dbReference type="InterPro" id="IPR001451">
    <property type="entry name" value="Hexapep"/>
</dbReference>
<evidence type="ECO:0000256" key="1">
    <source>
        <dbReference type="ARBA" id="ARBA00022516"/>
    </source>
</evidence>
<dbReference type="KEGG" id="dhy:DESAM_10061"/>
<protein>
    <recommendedName>
        <fullName evidence="6">Acyl-[acyl-carrier-protein]--UDP-N-acetylglucosamine O-acyltransferase</fullName>
        <shortName evidence="6">UDP-N-acetylglucosamine acyltransferase</shortName>
        <ecNumber evidence="6">2.3.1.129</ecNumber>
    </recommendedName>
</protein>
<dbReference type="Gene3D" id="2.160.10.10">
    <property type="entry name" value="Hexapeptide repeat proteins"/>
    <property type="match status" value="1"/>
</dbReference>
<accession>L0R751</accession>
<dbReference type="InterPro" id="IPR010137">
    <property type="entry name" value="Lipid_A_LpxA"/>
</dbReference>
<dbReference type="Gene3D" id="1.20.1180.10">
    <property type="entry name" value="Udp N-acetylglucosamine O-acyltransferase, C-terminal domain"/>
    <property type="match status" value="1"/>
</dbReference>
<organism evidence="8 9">
    <name type="scientific">Maridesulfovibrio hydrothermalis AM13 = DSM 14728</name>
    <dbReference type="NCBI Taxonomy" id="1121451"/>
    <lineage>
        <taxon>Bacteria</taxon>
        <taxon>Pseudomonadati</taxon>
        <taxon>Thermodesulfobacteriota</taxon>
        <taxon>Desulfovibrionia</taxon>
        <taxon>Desulfovibrionales</taxon>
        <taxon>Desulfovibrionaceae</taxon>
        <taxon>Maridesulfovibrio</taxon>
    </lineage>
</organism>
<dbReference type="PANTHER" id="PTHR43480">
    <property type="entry name" value="ACYL-[ACYL-CARRIER-PROTEIN]--UDP-N-ACETYLGLUCOSAMINE O-ACYLTRANSFERASE"/>
    <property type="match status" value="1"/>
</dbReference>
<dbReference type="AlphaFoldDB" id="L0R751"/>
<evidence type="ECO:0000259" key="7">
    <source>
        <dbReference type="Pfam" id="PF13720"/>
    </source>
</evidence>
<dbReference type="PATRIC" id="fig|1121451.3.peg.50"/>
<dbReference type="OrthoDB" id="9807278at2"/>
<dbReference type="PIRSF" id="PIRSF000456">
    <property type="entry name" value="UDP-GlcNAc_acltr"/>
    <property type="match status" value="1"/>
</dbReference>
<dbReference type="InterPro" id="IPR029098">
    <property type="entry name" value="Acetyltransf_C"/>
</dbReference>
<dbReference type="RefSeq" id="WP_015334652.1">
    <property type="nucleotide sequence ID" value="NC_020055.1"/>
</dbReference>
<evidence type="ECO:0000256" key="5">
    <source>
        <dbReference type="ARBA" id="ARBA00023315"/>
    </source>
</evidence>
<proteinExistence type="inferred from homology"/>
<dbReference type="InterPro" id="IPR011004">
    <property type="entry name" value="Trimer_LpxA-like_sf"/>
</dbReference>
<dbReference type="HOGENOM" id="CLU_061249_0_0_7"/>
<keyword evidence="2 6" id="KW-0441">Lipid A biosynthesis</keyword>
<dbReference type="CDD" id="cd03351">
    <property type="entry name" value="LbH_UDP-GlcNAc_AT"/>
    <property type="match status" value="1"/>
</dbReference>
<dbReference type="STRING" id="1121451.DESAM_10061"/>
<keyword evidence="6" id="KW-0963">Cytoplasm</keyword>
<evidence type="ECO:0000313" key="8">
    <source>
        <dbReference type="EMBL" id="CCO22042.1"/>
    </source>
</evidence>
<comment type="pathway">
    <text evidence="6">Glycolipid biosynthesis; lipid IV(A) biosynthesis; lipid IV(A) from (3R)-3-hydroxytetradecanoyl-[acyl-carrier-protein] and UDP-N-acetyl-alpha-D-glucosamine: step 1/6.</text>
</comment>
<comment type="subunit">
    <text evidence="6">Homotrimer.</text>
</comment>
<dbReference type="UniPathway" id="UPA00359">
    <property type="reaction ID" value="UER00477"/>
</dbReference>
<evidence type="ECO:0000256" key="6">
    <source>
        <dbReference type="HAMAP-Rule" id="MF_00387"/>
    </source>
</evidence>
<feature type="domain" description="UDP N-acetylglucosamine O-acyltransferase C-terminal" evidence="7">
    <location>
        <begin position="177"/>
        <end position="258"/>
    </location>
</feature>
<sequence length="265" mass="28451">MPTVIHPSAIVDPGAQIGENVKIGPFCVVEDDTVIGDNCTLDSYVQIKSFTSMGKGNAVHSSAVIGGAPQHLAYKGEKTTVEIGDNNIFREFVTIHRGIANGPGRTLIGNECMLMAYVHVAHDCNLSDHVIMANASSLAGHVQVGKHVTIGGMSGIHQFVRIGEYAFLGGMSGFAKDLPPYMLATGVRGVLHGPNSIGLRRHGFNSKTCMAIKKAYRIIFRSGLTREESLEMAESELSSVPEVMNLINFVRSSERGICPADRTPE</sequence>
<keyword evidence="1 6" id="KW-0444">Lipid biosynthesis</keyword>
<gene>
    <name evidence="6 8" type="primary">lpxA</name>
    <name evidence="8" type="ORF">DESAM_10061</name>
</gene>
<keyword evidence="4 6" id="KW-0443">Lipid metabolism</keyword>
<comment type="catalytic activity">
    <reaction evidence="6">
        <text>a (3R)-hydroxyacyl-[ACP] + UDP-N-acetyl-alpha-D-glucosamine = a UDP-3-O-[(3R)-3-hydroxyacyl]-N-acetyl-alpha-D-glucosamine + holo-[ACP]</text>
        <dbReference type="Rhea" id="RHEA:67812"/>
        <dbReference type="Rhea" id="RHEA-COMP:9685"/>
        <dbReference type="Rhea" id="RHEA-COMP:9945"/>
        <dbReference type="ChEBI" id="CHEBI:57705"/>
        <dbReference type="ChEBI" id="CHEBI:64479"/>
        <dbReference type="ChEBI" id="CHEBI:78827"/>
        <dbReference type="ChEBI" id="CHEBI:173225"/>
        <dbReference type="EC" id="2.3.1.129"/>
    </reaction>
</comment>